<dbReference type="Pfam" id="PF14534">
    <property type="entry name" value="DUF4440"/>
    <property type="match status" value="1"/>
</dbReference>
<protein>
    <submittedName>
        <fullName evidence="3">DUF4440 domain-containing protein</fullName>
    </submittedName>
</protein>
<dbReference type="EMBL" id="JAFKCV010000008">
    <property type="protein sequence ID" value="MBN7826385.1"/>
    <property type="molecule type" value="Genomic_DNA"/>
</dbReference>
<evidence type="ECO:0000313" key="3">
    <source>
        <dbReference type="EMBL" id="MBN7826385.1"/>
    </source>
</evidence>
<dbReference type="SUPFAM" id="SSF54427">
    <property type="entry name" value="NTF2-like"/>
    <property type="match status" value="1"/>
</dbReference>
<feature type="signal peptide" evidence="1">
    <location>
        <begin position="1"/>
        <end position="23"/>
    </location>
</feature>
<reference evidence="3" key="1">
    <citation type="submission" date="2021-03" db="EMBL/GenBank/DDBJ databases">
        <title>novel species isolated from a fishpond in China.</title>
        <authorList>
            <person name="Lu H."/>
            <person name="Cai Z."/>
        </authorList>
    </citation>
    <scope>NUCLEOTIDE SEQUENCE</scope>
    <source>
        <strain evidence="3">JCM 30855</strain>
    </source>
</reference>
<dbReference type="InterPro" id="IPR032710">
    <property type="entry name" value="NTF2-like_dom_sf"/>
</dbReference>
<comment type="caution">
    <text evidence="3">The sequence shown here is derived from an EMBL/GenBank/DDBJ whole genome shotgun (WGS) entry which is preliminary data.</text>
</comment>
<organism evidence="3 4">
    <name type="scientific">Bowmanella dokdonensis</name>
    <dbReference type="NCBI Taxonomy" id="751969"/>
    <lineage>
        <taxon>Bacteria</taxon>
        <taxon>Pseudomonadati</taxon>
        <taxon>Pseudomonadota</taxon>
        <taxon>Gammaproteobacteria</taxon>
        <taxon>Alteromonadales</taxon>
        <taxon>Alteromonadaceae</taxon>
        <taxon>Bowmanella</taxon>
    </lineage>
</organism>
<dbReference type="AlphaFoldDB" id="A0A939DPH7"/>
<sequence length="147" mass="16264">MSLSRTTSLLLSLACLISQPALAQDTTVLASLVSAREQAFADSMANRDFEQFQRFLSEDAIFYAGPAVLRGKQQVAEGWQQYYQGEEAPFSWLPRQVEVLASGDLAHSSGPVLDKDGKCIATFNSIWRLEQDGQWRVVFDKGSPACE</sequence>
<dbReference type="Gene3D" id="3.10.450.50">
    <property type="match status" value="1"/>
</dbReference>
<accession>A0A939DPH7</accession>
<feature type="chain" id="PRO_5037506526" evidence="1">
    <location>
        <begin position="24"/>
        <end position="147"/>
    </location>
</feature>
<evidence type="ECO:0000313" key="4">
    <source>
        <dbReference type="Proteomes" id="UP000664654"/>
    </source>
</evidence>
<keyword evidence="1" id="KW-0732">Signal</keyword>
<evidence type="ECO:0000259" key="2">
    <source>
        <dbReference type="Pfam" id="PF14534"/>
    </source>
</evidence>
<name>A0A939DPH7_9ALTE</name>
<keyword evidence="4" id="KW-1185">Reference proteome</keyword>
<gene>
    <name evidence="3" type="ORF">J0A66_14215</name>
</gene>
<proteinExistence type="predicted"/>
<dbReference type="Proteomes" id="UP000664654">
    <property type="component" value="Unassembled WGS sequence"/>
</dbReference>
<feature type="domain" description="DUF4440" evidence="2">
    <location>
        <begin position="34"/>
        <end position="137"/>
    </location>
</feature>
<dbReference type="RefSeq" id="WP_206574500.1">
    <property type="nucleotide sequence ID" value="NZ_JAFKCV010000008.1"/>
</dbReference>
<evidence type="ECO:0000256" key="1">
    <source>
        <dbReference type="SAM" id="SignalP"/>
    </source>
</evidence>
<dbReference type="InterPro" id="IPR027843">
    <property type="entry name" value="DUF4440"/>
</dbReference>